<keyword evidence="2" id="KW-0813">Transport</keyword>
<dbReference type="SUPFAM" id="SSF53850">
    <property type="entry name" value="Periplasmic binding protein-like II"/>
    <property type="match status" value="1"/>
</dbReference>
<dbReference type="PIRSF" id="PIRSF002741">
    <property type="entry name" value="MppA"/>
    <property type="match status" value="1"/>
</dbReference>
<dbReference type="InterPro" id="IPR039424">
    <property type="entry name" value="SBP_5"/>
</dbReference>
<dbReference type="Pfam" id="PF00496">
    <property type="entry name" value="SBP_bac_5"/>
    <property type="match status" value="1"/>
</dbReference>
<dbReference type="Gene3D" id="3.10.105.10">
    <property type="entry name" value="Dipeptide-binding Protein, Domain 3"/>
    <property type="match status" value="1"/>
</dbReference>
<dbReference type="AlphaFoldDB" id="A0A6J7P3V0"/>
<dbReference type="CDD" id="cd00995">
    <property type="entry name" value="PBP2_NikA_DppA_OppA_like"/>
    <property type="match status" value="1"/>
</dbReference>
<sequence length="512" mass="55785">MASRKKMLGAFFAAATVAVTVLVPLSANASNTAPTGDLIFVRNQDFATFDPDLAQNDSLFIQQQVFEGLYRGTKDGQGVEPWLAKSSSTSSDGLTWTFKLRTDVKFSNGTPMTSADVKFSIDRASKGEGWGFINTAIESVAAPAADTVVIKTKFKWAPLLADLACFSNSVLPNNYGGKAEADFFKSPIGTGPFTLDHVTPGVEIKLVANKTYWQPGKPYLNSVTWKYVADDNTREFMLKGGQADINEEPPAATIKSLQAAPNIKVGIFKAASSNYLAFNHKVPALSDVHVRRAISYAVDRAAINKVAYSGLGVASNSFIAPGVNFYDPKSPGVQFDLKKAAAELAQSKYKKGLKLELLIRGGNKTHEVTASILQASLKKIGITMTIKSQEPSVQRVTQKSMNYQMTLTQWTMDIVDPDQLLTFGLAPDGGTNAFYTNYNNKAVNAAIAKGQTNVDPKVRATAYKFVQKQVADDAFMAFTVNNQYLYAWSNKITGFFVNPLYSYRMEDVKKAS</sequence>
<dbReference type="Gene3D" id="3.90.76.10">
    <property type="entry name" value="Dipeptide-binding Protein, Domain 1"/>
    <property type="match status" value="1"/>
</dbReference>
<dbReference type="EMBL" id="CAFBOU010000100">
    <property type="protein sequence ID" value="CAB4997869.1"/>
    <property type="molecule type" value="Genomic_DNA"/>
</dbReference>
<dbReference type="GO" id="GO:0015833">
    <property type="term" value="P:peptide transport"/>
    <property type="evidence" value="ECO:0007669"/>
    <property type="project" value="TreeGrafter"/>
</dbReference>
<dbReference type="GO" id="GO:1904680">
    <property type="term" value="F:peptide transmembrane transporter activity"/>
    <property type="evidence" value="ECO:0007669"/>
    <property type="project" value="TreeGrafter"/>
</dbReference>
<gene>
    <name evidence="5" type="ORF">UFOPK4010_01001</name>
</gene>
<name>A0A6J7P3V0_9ZZZZ</name>
<evidence type="ECO:0000313" key="5">
    <source>
        <dbReference type="EMBL" id="CAB4997869.1"/>
    </source>
</evidence>
<reference evidence="5" key="1">
    <citation type="submission" date="2020-05" db="EMBL/GenBank/DDBJ databases">
        <authorList>
            <person name="Chiriac C."/>
            <person name="Salcher M."/>
            <person name="Ghai R."/>
            <person name="Kavagutti S V."/>
        </authorList>
    </citation>
    <scope>NUCLEOTIDE SEQUENCE</scope>
</reference>
<evidence type="ECO:0000256" key="1">
    <source>
        <dbReference type="ARBA" id="ARBA00005695"/>
    </source>
</evidence>
<accession>A0A6J7P3V0</accession>
<evidence type="ECO:0000256" key="3">
    <source>
        <dbReference type="ARBA" id="ARBA00022729"/>
    </source>
</evidence>
<proteinExistence type="inferred from homology"/>
<dbReference type="InterPro" id="IPR030678">
    <property type="entry name" value="Peptide/Ni-bd"/>
</dbReference>
<dbReference type="GO" id="GO:0043190">
    <property type="term" value="C:ATP-binding cassette (ABC) transporter complex"/>
    <property type="evidence" value="ECO:0007669"/>
    <property type="project" value="InterPro"/>
</dbReference>
<organism evidence="5">
    <name type="scientific">freshwater metagenome</name>
    <dbReference type="NCBI Taxonomy" id="449393"/>
    <lineage>
        <taxon>unclassified sequences</taxon>
        <taxon>metagenomes</taxon>
        <taxon>ecological metagenomes</taxon>
    </lineage>
</organism>
<dbReference type="PANTHER" id="PTHR30290">
    <property type="entry name" value="PERIPLASMIC BINDING COMPONENT OF ABC TRANSPORTER"/>
    <property type="match status" value="1"/>
</dbReference>
<evidence type="ECO:0000256" key="2">
    <source>
        <dbReference type="ARBA" id="ARBA00022448"/>
    </source>
</evidence>
<dbReference type="PANTHER" id="PTHR30290:SF9">
    <property type="entry name" value="OLIGOPEPTIDE-BINDING PROTEIN APPA"/>
    <property type="match status" value="1"/>
</dbReference>
<feature type="domain" description="Solute-binding protein family 5" evidence="4">
    <location>
        <begin position="79"/>
        <end position="428"/>
    </location>
</feature>
<protein>
    <submittedName>
        <fullName evidence="5">Unannotated protein</fullName>
    </submittedName>
</protein>
<keyword evidence="3" id="KW-0732">Signal</keyword>
<evidence type="ECO:0000259" key="4">
    <source>
        <dbReference type="Pfam" id="PF00496"/>
    </source>
</evidence>
<dbReference type="GO" id="GO:0042597">
    <property type="term" value="C:periplasmic space"/>
    <property type="evidence" value="ECO:0007669"/>
    <property type="project" value="UniProtKB-ARBA"/>
</dbReference>
<dbReference type="InterPro" id="IPR000914">
    <property type="entry name" value="SBP_5_dom"/>
</dbReference>
<comment type="similarity">
    <text evidence="1">Belongs to the bacterial solute-binding protein 5 family.</text>
</comment>
<dbReference type="Gene3D" id="3.40.190.10">
    <property type="entry name" value="Periplasmic binding protein-like II"/>
    <property type="match status" value="1"/>
</dbReference>